<dbReference type="GO" id="GO:0000976">
    <property type="term" value="F:transcription cis-regulatory region binding"/>
    <property type="evidence" value="ECO:0007669"/>
    <property type="project" value="TreeGrafter"/>
</dbReference>
<evidence type="ECO:0000256" key="4">
    <source>
        <dbReference type="ARBA" id="ARBA00023015"/>
    </source>
</evidence>
<feature type="domain" description="HTH LytTR-type" evidence="10">
    <location>
        <begin position="163"/>
        <end position="238"/>
    </location>
</feature>
<dbReference type="Pfam" id="PF00072">
    <property type="entry name" value="Response_reg"/>
    <property type="match status" value="1"/>
</dbReference>
<dbReference type="InterPro" id="IPR039420">
    <property type="entry name" value="WalR-like"/>
</dbReference>
<keyword evidence="5" id="KW-0238">DNA-binding</keyword>
<dbReference type="InterPro" id="IPR007492">
    <property type="entry name" value="LytTR_DNA-bd_dom"/>
</dbReference>
<comment type="function">
    <text evidence="7">May play the central regulatory role in sporulation. It may be an element of the effector pathway responsible for the activation of sporulation genes in response to nutritional stress. Spo0A may act in concert with spo0H (a sigma factor) to control the expression of some genes that are critical to the sporulation process.</text>
</comment>
<dbReference type="PANTHER" id="PTHR48111">
    <property type="entry name" value="REGULATOR OF RPOS"/>
    <property type="match status" value="1"/>
</dbReference>
<evidence type="ECO:0000259" key="9">
    <source>
        <dbReference type="PROSITE" id="PS50110"/>
    </source>
</evidence>
<organism evidence="11 12">
    <name type="scientific">Candidatus Ornithocaccomicrobium faecavium</name>
    <dbReference type="NCBI Taxonomy" id="2840890"/>
    <lineage>
        <taxon>Bacteria</taxon>
        <taxon>Bacillati</taxon>
        <taxon>Bacillota</taxon>
        <taxon>Clostridia</taxon>
        <taxon>Candidatus Ornithocaccomicrobium</taxon>
    </lineage>
</organism>
<feature type="domain" description="Response regulatory" evidence="9">
    <location>
        <begin position="40"/>
        <end position="153"/>
    </location>
</feature>
<evidence type="ECO:0000259" key="10">
    <source>
        <dbReference type="PROSITE" id="PS50930"/>
    </source>
</evidence>
<keyword evidence="4" id="KW-0805">Transcription regulation</keyword>
<sequence>MKSVRFAKPPFSLREFGSCLAIYCDILIVKCVMGGEVRMRIAIVDDERQDCATLSEMLAERLSQTAFIDVYDSGNHFLDSEVHYDLVFLDIVMDGLDGIETARRLREWDMGCLIVFLTSSSEYAWDAFPVHPFDYLLKPIDKARLARVLDEAERAVQRRERTLSLKVGRQVELVNVSAVSYVNARDHYVYVGLTDGREIKCYMPFGEIQTMLGEEVRFLACNRGVLINMDEVRSFDGKCFVMNGAQRFPIRLSEKMPIRERFYQYIFRKTRGVE</sequence>
<dbReference type="PROSITE" id="PS50110">
    <property type="entry name" value="RESPONSE_REGULATORY"/>
    <property type="match status" value="1"/>
</dbReference>
<comment type="caution">
    <text evidence="11">The sequence shown here is derived from an EMBL/GenBank/DDBJ whole genome shotgun (WGS) entry which is preliminary data.</text>
</comment>
<evidence type="ECO:0000256" key="6">
    <source>
        <dbReference type="ARBA" id="ARBA00023163"/>
    </source>
</evidence>
<dbReference type="PANTHER" id="PTHR48111:SF1">
    <property type="entry name" value="TWO-COMPONENT RESPONSE REGULATOR ORR33"/>
    <property type="match status" value="1"/>
</dbReference>
<dbReference type="InterPro" id="IPR001789">
    <property type="entry name" value="Sig_transdc_resp-reg_receiver"/>
</dbReference>
<dbReference type="Pfam" id="PF04397">
    <property type="entry name" value="LytTR"/>
    <property type="match status" value="1"/>
</dbReference>
<dbReference type="SMART" id="SM00850">
    <property type="entry name" value="LytTR"/>
    <property type="match status" value="1"/>
</dbReference>
<dbReference type="InterPro" id="IPR011006">
    <property type="entry name" value="CheY-like_superfamily"/>
</dbReference>
<keyword evidence="6" id="KW-0804">Transcription</keyword>
<gene>
    <name evidence="11" type="ORF">IAA64_10910</name>
</gene>
<dbReference type="Gene3D" id="2.40.50.1020">
    <property type="entry name" value="LytTr DNA-binding domain"/>
    <property type="match status" value="1"/>
</dbReference>
<feature type="modified residue" description="4-aspartylphosphate" evidence="8">
    <location>
        <position position="90"/>
    </location>
</feature>
<dbReference type="GO" id="GO:0006355">
    <property type="term" value="P:regulation of DNA-templated transcription"/>
    <property type="evidence" value="ECO:0007669"/>
    <property type="project" value="TreeGrafter"/>
</dbReference>
<dbReference type="Gene3D" id="3.40.50.2300">
    <property type="match status" value="1"/>
</dbReference>
<dbReference type="PROSITE" id="PS50930">
    <property type="entry name" value="HTH_LYTTR"/>
    <property type="match status" value="1"/>
</dbReference>
<reference evidence="11" key="2">
    <citation type="journal article" date="2021" name="PeerJ">
        <title>Extensive microbial diversity within the chicken gut microbiome revealed by metagenomics and culture.</title>
        <authorList>
            <person name="Gilroy R."/>
            <person name="Ravi A."/>
            <person name="Getino M."/>
            <person name="Pursley I."/>
            <person name="Horton D.L."/>
            <person name="Alikhan N.F."/>
            <person name="Baker D."/>
            <person name="Gharbi K."/>
            <person name="Hall N."/>
            <person name="Watson M."/>
            <person name="Adriaenssens E.M."/>
            <person name="Foster-Nyarko E."/>
            <person name="Jarju S."/>
            <person name="Secka A."/>
            <person name="Antonio M."/>
            <person name="Oren A."/>
            <person name="Chaudhuri R.R."/>
            <person name="La Ragione R."/>
            <person name="Hildebrand F."/>
            <person name="Pallen M.J."/>
        </authorList>
    </citation>
    <scope>NUCLEOTIDE SEQUENCE</scope>
    <source>
        <strain evidence="11">CHK183-6373</strain>
    </source>
</reference>
<accession>A0A9D1PAC1</accession>
<dbReference type="GO" id="GO:0032993">
    <property type="term" value="C:protein-DNA complex"/>
    <property type="evidence" value="ECO:0007669"/>
    <property type="project" value="TreeGrafter"/>
</dbReference>
<dbReference type="AlphaFoldDB" id="A0A9D1PAC1"/>
<proteinExistence type="predicted"/>
<evidence type="ECO:0000313" key="12">
    <source>
        <dbReference type="Proteomes" id="UP000886884"/>
    </source>
</evidence>
<dbReference type="Proteomes" id="UP000886884">
    <property type="component" value="Unassembled WGS sequence"/>
</dbReference>
<evidence type="ECO:0000256" key="7">
    <source>
        <dbReference type="ARBA" id="ARBA00024867"/>
    </source>
</evidence>
<name>A0A9D1PAC1_9FIRM</name>
<dbReference type="GO" id="GO:0000156">
    <property type="term" value="F:phosphorelay response regulator activity"/>
    <property type="evidence" value="ECO:0007669"/>
    <property type="project" value="TreeGrafter"/>
</dbReference>
<dbReference type="EMBL" id="DVOT01000197">
    <property type="protein sequence ID" value="HIV28474.1"/>
    <property type="molecule type" value="Genomic_DNA"/>
</dbReference>
<keyword evidence="3" id="KW-0902">Two-component regulatory system</keyword>
<evidence type="ECO:0000256" key="8">
    <source>
        <dbReference type="PROSITE-ProRule" id="PRU00169"/>
    </source>
</evidence>
<reference evidence="11" key="1">
    <citation type="submission" date="2020-10" db="EMBL/GenBank/DDBJ databases">
        <authorList>
            <person name="Gilroy R."/>
        </authorList>
    </citation>
    <scope>NUCLEOTIDE SEQUENCE</scope>
    <source>
        <strain evidence="11">CHK183-6373</strain>
    </source>
</reference>
<evidence type="ECO:0000313" key="11">
    <source>
        <dbReference type="EMBL" id="HIV28474.1"/>
    </source>
</evidence>
<keyword evidence="2 8" id="KW-0597">Phosphoprotein</keyword>
<protein>
    <recommendedName>
        <fullName evidence="1">Stage 0 sporulation protein A homolog</fullName>
    </recommendedName>
</protein>
<dbReference type="SMART" id="SM00448">
    <property type="entry name" value="REC"/>
    <property type="match status" value="1"/>
</dbReference>
<dbReference type="SUPFAM" id="SSF52172">
    <property type="entry name" value="CheY-like"/>
    <property type="match status" value="1"/>
</dbReference>
<evidence type="ECO:0000256" key="5">
    <source>
        <dbReference type="ARBA" id="ARBA00023125"/>
    </source>
</evidence>
<evidence type="ECO:0000256" key="1">
    <source>
        <dbReference type="ARBA" id="ARBA00018672"/>
    </source>
</evidence>
<evidence type="ECO:0000256" key="3">
    <source>
        <dbReference type="ARBA" id="ARBA00023012"/>
    </source>
</evidence>
<dbReference type="GO" id="GO:0005829">
    <property type="term" value="C:cytosol"/>
    <property type="evidence" value="ECO:0007669"/>
    <property type="project" value="TreeGrafter"/>
</dbReference>
<evidence type="ECO:0000256" key="2">
    <source>
        <dbReference type="ARBA" id="ARBA00022553"/>
    </source>
</evidence>